<dbReference type="InterPro" id="IPR051396">
    <property type="entry name" value="Bact_Antivir_Def_Nuclease"/>
</dbReference>
<dbReference type="SUPFAM" id="SSF52540">
    <property type="entry name" value="P-loop containing nucleoside triphosphate hydrolases"/>
    <property type="match status" value="1"/>
</dbReference>
<dbReference type="PANTHER" id="PTHR43581:SF2">
    <property type="entry name" value="EXCINUCLEASE ATPASE SUBUNIT"/>
    <property type="match status" value="1"/>
</dbReference>
<dbReference type="EMBL" id="LJOY01000046">
    <property type="protein sequence ID" value="OBQ24768.1"/>
    <property type="molecule type" value="Genomic_DNA"/>
</dbReference>
<dbReference type="Pfam" id="PF13175">
    <property type="entry name" value="AAA_15"/>
    <property type="match status" value="1"/>
</dbReference>
<dbReference type="PANTHER" id="PTHR43581">
    <property type="entry name" value="ATP/GTP PHOSPHATASE"/>
    <property type="match status" value="1"/>
</dbReference>
<dbReference type="InterPro" id="IPR027417">
    <property type="entry name" value="P-loop_NTPase"/>
</dbReference>
<evidence type="ECO:0000313" key="2">
    <source>
        <dbReference type="EMBL" id="OBQ24768.1"/>
    </source>
</evidence>
<dbReference type="PATRIC" id="fig|1710894.3.peg.767"/>
<dbReference type="Gene3D" id="3.40.50.300">
    <property type="entry name" value="P-loop containing nucleotide triphosphate hydrolases"/>
    <property type="match status" value="1"/>
</dbReference>
<sequence length="472" mass="54146">MKIEIANLGVIEKAEIDLKPLTVFIGGNGTGKTWTAYTLASILGEYGCEKYWQAYLDKKTQQRYPIIDKAIEEFLQEGNVRINLIDFAEEFLETYINDVSALAHTWMNEFLATDRVDFKKMKVSFDLADIKLKIINNIKKYSFSKEIYFGSPQNKNALRILKEKSENSIYFYLISVSNSNQSNILEKLPRIVFEEILFEVIFAFIHKAFYSFVYIFPTERTGILPLFSSATKIENYVDIENFDDLDENVKNLSSIKLSIPVQDLKSTLASIYIKTSSEREKEIQLYPEVLAYIRLAEILENDILGGKVNIDNSDFGQEILYQPSENVKLEMTVSSSMVKELAPLVLCLRYFAVPNELLIIDEPEVNLHPAAQVQIIEFLAMLVQAGLKVLITTHSPYIVDHLSNLIKAAKYEDKEILKERFYLERTEAFISQEKVSVYLFEDGTAKNILHEDGRIDWGTFGNVSDDISHIFP</sequence>
<feature type="domain" description="Endonuclease GajA/Old nuclease/RecF-like AAA" evidence="1">
    <location>
        <begin position="1"/>
        <end position="399"/>
    </location>
</feature>
<dbReference type="STRING" id="1803587.GCA_001593825_02847"/>
<comment type="caution">
    <text evidence="2">The sequence shown here is derived from an EMBL/GenBank/DDBJ whole genome shotgun (WGS) entry which is preliminary data.</text>
</comment>
<dbReference type="InterPro" id="IPR041685">
    <property type="entry name" value="AAA_GajA/Old/RecF-like"/>
</dbReference>
<name>A0A1B7VUZ4_APHFL</name>
<protein>
    <recommendedName>
        <fullName evidence="1">Endonuclease GajA/Old nuclease/RecF-like AAA domain-containing protein</fullName>
    </recommendedName>
</protein>
<evidence type="ECO:0000259" key="1">
    <source>
        <dbReference type="Pfam" id="PF13175"/>
    </source>
</evidence>
<evidence type="ECO:0000313" key="3">
    <source>
        <dbReference type="Proteomes" id="UP000092382"/>
    </source>
</evidence>
<proteinExistence type="predicted"/>
<accession>A0A1B7VUZ4</accession>
<dbReference type="AlphaFoldDB" id="A0A1B7VUZ4"/>
<dbReference type="CDD" id="cd00267">
    <property type="entry name" value="ABC_ATPase"/>
    <property type="match status" value="1"/>
</dbReference>
<reference evidence="2 3" key="1">
    <citation type="submission" date="2015-09" db="EMBL/GenBank/DDBJ databases">
        <title>Whole genome shotgun sequence assembly of Aphanizomenon flos-aquae UKL13.</title>
        <authorList>
            <person name="Driscoll C."/>
        </authorList>
    </citation>
    <scope>NUCLEOTIDE SEQUENCE [LARGE SCALE GENOMIC DNA]</scope>
    <source>
        <strain evidence="2">MDT13</strain>
    </source>
</reference>
<dbReference type="Proteomes" id="UP000092382">
    <property type="component" value="Unassembled WGS sequence"/>
</dbReference>
<organism evidence="2 3">
    <name type="scientific">Aphanizomenon flos-aquae LD13</name>
    <dbReference type="NCBI Taxonomy" id="1710894"/>
    <lineage>
        <taxon>Bacteria</taxon>
        <taxon>Bacillati</taxon>
        <taxon>Cyanobacteriota</taxon>
        <taxon>Cyanophyceae</taxon>
        <taxon>Nostocales</taxon>
        <taxon>Aphanizomenonaceae</taxon>
        <taxon>Aphanizomenon</taxon>
    </lineage>
</organism>
<gene>
    <name evidence="2" type="ORF">AN481_13605</name>
</gene>